<evidence type="ECO:0000256" key="1">
    <source>
        <dbReference type="SAM" id="Phobius"/>
    </source>
</evidence>
<dbReference type="PANTHER" id="PTHR36367:SF2">
    <property type="entry name" value="TRANSMEMBRANE PROTEIN"/>
    <property type="match status" value="1"/>
</dbReference>
<accession>A0ABR8D735</accession>
<evidence type="ECO:0000313" key="2">
    <source>
        <dbReference type="EMBL" id="MBD2502145.1"/>
    </source>
</evidence>
<reference evidence="2 3" key="1">
    <citation type="journal article" date="2020" name="ISME J.">
        <title>Comparative genomics reveals insights into cyanobacterial evolution and habitat adaptation.</title>
        <authorList>
            <person name="Chen M.Y."/>
            <person name="Teng W.K."/>
            <person name="Zhao L."/>
            <person name="Hu C.X."/>
            <person name="Zhou Y.K."/>
            <person name="Han B.P."/>
            <person name="Song L.R."/>
            <person name="Shu W.S."/>
        </authorList>
    </citation>
    <scope>NUCLEOTIDE SEQUENCE [LARGE SCALE GENOMIC DNA]</scope>
    <source>
        <strain evidence="2 3">FACHB-119</strain>
    </source>
</reference>
<organism evidence="2 3">
    <name type="scientific">Anabaena azotica FACHB-119</name>
    <dbReference type="NCBI Taxonomy" id="947527"/>
    <lineage>
        <taxon>Bacteria</taxon>
        <taxon>Bacillati</taxon>
        <taxon>Cyanobacteriota</taxon>
        <taxon>Cyanophyceae</taxon>
        <taxon>Nostocales</taxon>
        <taxon>Nostocaceae</taxon>
        <taxon>Anabaena</taxon>
        <taxon>Anabaena azotica</taxon>
    </lineage>
</organism>
<feature type="transmembrane region" description="Helical" evidence="1">
    <location>
        <begin position="114"/>
        <end position="135"/>
    </location>
</feature>
<evidence type="ECO:0000313" key="3">
    <source>
        <dbReference type="Proteomes" id="UP000661112"/>
    </source>
</evidence>
<dbReference type="Proteomes" id="UP000661112">
    <property type="component" value="Unassembled WGS sequence"/>
</dbReference>
<feature type="transmembrane region" description="Helical" evidence="1">
    <location>
        <begin position="160"/>
        <end position="180"/>
    </location>
</feature>
<proteinExistence type="predicted"/>
<comment type="caution">
    <text evidence="2">The sequence shown here is derived from an EMBL/GenBank/DDBJ whole genome shotgun (WGS) entry which is preliminary data.</text>
</comment>
<sequence>MFNKLEQFLIKFDNFPNNDVSAIISRILVWSTWLVYIGYLLLSDLPPGLSLLHITSKTLQEIITLSWNFWLVLPIILPHQAAVNNPALEGLFNIVVTWGILFWGFVVDGRNQRFSIITFLIGTAFLTNLFFLPWLGLRQPNPQAPTTPLSFAEKIGESRIFPSVLAVVFVVSLVWGVFARPEYGDLITRWEALLNLLFTDRLAYSFLIDMLVFWLFQSWLVKDDMARRQWHNEKVLWLVRLLPFWGLIIYFWQRPSLAISHPNFPLNN</sequence>
<keyword evidence="3" id="KW-1185">Reference proteome</keyword>
<dbReference type="RefSeq" id="WP_190474118.1">
    <property type="nucleotide sequence ID" value="NZ_JACJSG010000021.1"/>
</dbReference>
<keyword evidence="1" id="KW-0812">Transmembrane</keyword>
<keyword evidence="1" id="KW-0472">Membrane</keyword>
<dbReference type="EMBL" id="JACJSG010000021">
    <property type="protein sequence ID" value="MBD2502145.1"/>
    <property type="molecule type" value="Genomic_DNA"/>
</dbReference>
<gene>
    <name evidence="2" type="ORF">H6G83_16250</name>
</gene>
<protein>
    <submittedName>
        <fullName evidence="2">Uncharacterized protein</fullName>
    </submittedName>
</protein>
<keyword evidence="1" id="KW-1133">Transmembrane helix</keyword>
<feature type="transmembrane region" description="Helical" evidence="1">
    <location>
        <begin position="192"/>
        <end position="215"/>
    </location>
</feature>
<dbReference type="PANTHER" id="PTHR36367">
    <property type="entry name" value="TRANSMEMBRANE PROTEIN"/>
    <property type="match status" value="1"/>
</dbReference>
<feature type="transmembrane region" description="Helical" evidence="1">
    <location>
        <begin position="20"/>
        <end position="42"/>
    </location>
</feature>
<feature type="transmembrane region" description="Helical" evidence="1">
    <location>
        <begin position="235"/>
        <end position="252"/>
    </location>
</feature>
<name>A0ABR8D735_9NOST</name>
<feature type="transmembrane region" description="Helical" evidence="1">
    <location>
        <begin position="87"/>
        <end position="107"/>
    </location>
</feature>